<sequence length="223" mass="24504">MQLYFIRHGRTQFNLEHRLQGGSADSPLLEDGIAGAKAAGCYLKMTHFANVYSSPQGRALDTAKYVAAENHWQPTVQTEAGLAEFDFGAWDGRPEAGLEPRAVVDNLFWHPAEYDPQLAGGGENYPDFVKRVTTTVKRLVARNGVANPQPLLLVSHGLVTTMAVKTLLGVPLEKLRSPMIVDGQELPTVGHGIVGNNSLTVIETTDNQHFKLKVWNQTDYLPE</sequence>
<dbReference type="RefSeq" id="WP_137641639.1">
    <property type="nucleotide sequence ID" value="NZ_BJEA01000001.1"/>
</dbReference>
<dbReference type="InterPro" id="IPR013078">
    <property type="entry name" value="His_Pase_superF_clade-1"/>
</dbReference>
<dbReference type="Pfam" id="PF00300">
    <property type="entry name" value="His_Phos_1"/>
    <property type="match status" value="1"/>
</dbReference>
<dbReference type="EMBL" id="JBHLZY010000020">
    <property type="protein sequence ID" value="MFB9769932.1"/>
    <property type="molecule type" value="Genomic_DNA"/>
</dbReference>
<gene>
    <name evidence="1" type="ORF">ACFFLI_08680</name>
</gene>
<name>A0ABV5WVJ1_9LACO</name>
<keyword evidence="2" id="KW-1185">Reference proteome</keyword>
<evidence type="ECO:0000313" key="2">
    <source>
        <dbReference type="Proteomes" id="UP001589691"/>
    </source>
</evidence>
<accession>A0ABV5WVJ1</accession>
<comment type="caution">
    <text evidence="1">The sequence shown here is derived from an EMBL/GenBank/DDBJ whole genome shotgun (WGS) entry which is preliminary data.</text>
</comment>
<dbReference type="InterPro" id="IPR029033">
    <property type="entry name" value="His_PPase_superfam"/>
</dbReference>
<dbReference type="Gene3D" id="3.40.50.1240">
    <property type="entry name" value="Phosphoglycerate mutase-like"/>
    <property type="match status" value="1"/>
</dbReference>
<evidence type="ECO:0000313" key="1">
    <source>
        <dbReference type="EMBL" id="MFB9769932.1"/>
    </source>
</evidence>
<dbReference type="PANTHER" id="PTHR48100:SF1">
    <property type="entry name" value="HISTIDINE PHOSPHATASE FAMILY PROTEIN-RELATED"/>
    <property type="match status" value="1"/>
</dbReference>
<reference evidence="1 2" key="1">
    <citation type="submission" date="2024-09" db="EMBL/GenBank/DDBJ databases">
        <authorList>
            <person name="Sun Q."/>
            <person name="Mori K."/>
        </authorList>
    </citation>
    <scope>NUCLEOTIDE SEQUENCE [LARGE SCALE GENOMIC DNA]</scope>
    <source>
        <strain evidence="1 2">TBRC 4576</strain>
    </source>
</reference>
<protein>
    <submittedName>
        <fullName evidence="1">Histidine phosphatase family protein</fullName>
    </submittedName>
</protein>
<dbReference type="SUPFAM" id="SSF53254">
    <property type="entry name" value="Phosphoglycerate mutase-like"/>
    <property type="match status" value="1"/>
</dbReference>
<proteinExistence type="predicted"/>
<dbReference type="CDD" id="cd07067">
    <property type="entry name" value="HP_PGM_like"/>
    <property type="match status" value="1"/>
</dbReference>
<dbReference type="InterPro" id="IPR050275">
    <property type="entry name" value="PGM_Phosphatase"/>
</dbReference>
<dbReference type="PANTHER" id="PTHR48100">
    <property type="entry name" value="BROAD-SPECIFICITY PHOSPHATASE YOR283W-RELATED"/>
    <property type="match status" value="1"/>
</dbReference>
<organism evidence="1 2">
    <name type="scientific">Lactiplantibacillus modestisalitolerans</name>
    <dbReference type="NCBI Taxonomy" id="1457219"/>
    <lineage>
        <taxon>Bacteria</taxon>
        <taxon>Bacillati</taxon>
        <taxon>Bacillota</taxon>
        <taxon>Bacilli</taxon>
        <taxon>Lactobacillales</taxon>
        <taxon>Lactobacillaceae</taxon>
        <taxon>Lactiplantibacillus</taxon>
    </lineage>
</organism>
<dbReference type="Proteomes" id="UP001589691">
    <property type="component" value="Unassembled WGS sequence"/>
</dbReference>
<dbReference type="SMART" id="SM00855">
    <property type="entry name" value="PGAM"/>
    <property type="match status" value="1"/>
</dbReference>